<sequence>MLFSLAAGCGQANEEDGGDSASAGSEDDGVVQEDTEQEEVEEDVPVEEESAQIDLTEEPSVYPQYEDGIGENEAEAIIHTNMGEIHLKLFPEYAPKAVENFLTHGEEGYYDGVIFHRVIENFMIQGGDPNGTGTGGESIYGENFEDEFTPALGHFRGALSMANRGPNTNGSQFFIVHANETRVNEKMLDDIAADRGFDFPEKTREFYLDNGGTPFLDFGHTVFGHVVEGMNVVDAIAEVETNPQDRPREDVIIESIEVIR</sequence>
<keyword evidence="4 5" id="KW-0413">Isomerase</keyword>
<dbReference type="SUPFAM" id="SSF50891">
    <property type="entry name" value="Cyclophilin-like"/>
    <property type="match status" value="1"/>
</dbReference>
<comment type="similarity">
    <text evidence="5">Belongs to the cyclophilin-type PPIase family.</text>
</comment>
<feature type="compositionally biased region" description="Acidic residues" evidence="6">
    <location>
        <begin position="25"/>
        <end position="52"/>
    </location>
</feature>
<dbReference type="PANTHER" id="PTHR45625:SF4">
    <property type="entry name" value="PEPTIDYLPROLYL ISOMERASE DOMAIN AND WD REPEAT-CONTAINING PROTEIN 1"/>
    <property type="match status" value="1"/>
</dbReference>
<dbReference type="Pfam" id="PF00160">
    <property type="entry name" value="Pro_isomerase"/>
    <property type="match status" value="2"/>
</dbReference>
<evidence type="ECO:0000256" key="1">
    <source>
        <dbReference type="ARBA" id="ARBA00000971"/>
    </source>
</evidence>
<dbReference type="InterPro" id="IPR020892">
    <property type="entry name" value="Cyclophilin-type_PPIase_CS"/>
</dbReference>
<dbReference type="PROSITE" id="PS00170">
    <property type="entry name" value="CSA_PPIASE_1"/>
    <property type="match status" value="1"/>
</dbReference>
<feature type="domain" description="PPIase cyclophilin-type" evidence="7">
    <location>
        <begin position="79"/>
        <end position="258"/>
    </location>
</feature>
<dbReference type="EC" id="5.2.1.8" evidence="5"/>
<evidence type="ECO:0000259" key="7">
    <source>
        <dbReference type="PROSITE" id="PS50072"/>
    </source>
</evidence>
<dbReference type="InterPro" id="IPR029000">
    <property type="entry name" value="Cyclophilin-like_dom_sf"/>
</dbReference>
<dbReference type="Gene3D" id="2.40.100.10">
    <property type="entry name" value="Cyclophilin-like"/>
    <property type="match status" value="1"/>
</dbReference>
<evidence type="ECO:0000313" key="9">
    <source>
        <dbReference type="Proteomes" id="UP000790580"/>
    </source>
</evidence>
<dbReference type="InterPro" id="IPR002130">
    <property type="entry name" value="Cyclophilin-type_PPIase_dom"/>
</dbReference>
<dbReference type="PANTHER" id="PTHR45625">
    <property type="entry name" value="PEPTIDYL-PROLYL CIS-TRANS ISOMERASE-RELATED"/>
    <property type="match status" value="1"/>
</dbReference>
<name>A0ABS6JS62_9BACI</name>
<keyword evidence="3 5" id="KW-0697">Rotamase</keyword>
<dbReference type="PRINTS" id="PR00153">
    <property type="entry name" value="CSAPPISMRASE"/>
</dbReference>
<organism evidence="8 9">
    <name type="scientific">Evansella alkalicola</name>
    <dbReference type="NCBI Taxonomy" id="745819"/>
    <lineage>
        <taxon>Bacteria</taxon>
        <taxon>Bacillati</taxon>
        <taxon>Bacillota</taxon>
        <taxon>Bacilli</taxon>
        <taxon>Bacillales</taxon>
        <taxon>Bacillaceae</taxon>
        <taxon>Evansella</taxon>
    </lineage>
</organism>
<evidence type="ECO:0000256" key="3">
    <source>
        <dbReference type="ARBA" id="ARBA00023110"/>
    </source>
</evidence>
<evidence type="ECO:0000256" key="6">
    <source>
        <dbReference type="SAM" id="MobiDB-lite"/>
    </source>
</evidence>
<comment type="caution">
    <text evidence="8">The sequence shown here is derived from an EMBL/GenBank/DDBJ whole genome shotgun (WGS) entry which is preliminary data.</text>
</comment>
<comment type="catalytic activity">
    <reaction evidence="1 5">
        <text>[protein]-peptidylproline (omega=180) = [protein]-peptidylproline (omega=0)</text>
        <dbReference type="Rhea" id="RHEA:16237"/>
        <dbReference type="Rhea" id="RHEA-COMP:10747"/>
        <dbReference type="Rhea" id="RHEA-COMP:10748"/>
        <dbReference type="ChEBI" id="CHEBI:83833"/>
        <dbReference type="ChEBI" id="CHEBI:83834"/>
        <dbReference type="EC" id="5.2.1.8"/>
    </reaction>
</comment>
<keyword evidence="9" id="KW-1185">Reference proteome</keyword>
<dbReference type="PROSITE" id="PS50072">
    <property type="entry name" value="CSA_PPIASE_2"/>
    <property type="match status" value="1"/>
</dbReference>
<dbReference type="EMBL" id="JAHQCR010000034">
    <property type="protein sequence ID" value="MBU9721399.1"/>
    <property type="molecule type" value="Genomic_DNA"/>
</dbReference>
<dbReference type="InterPro" id="IPR044666">
    <property type="entry name" value="Cyclophilin_A-like"/>
</dbReference>
<evidence type="ECO:0000256" key="2">
    <source>
        <dbReference type="ARBA" id="ARBA00002388"/>
    </source>
</evidence>
<evidence type="ECO:0000313" key="8">
    <source>
        <dbReference type="EMBL" id="MBU9721399.1"/>
    </source>
</evidence>
<evidence type="ECO:0000256" key="5">
    <source>
        <dbReference type="RuleBase" id="RU363019"/>
    </source>
</evidence>
<evidence type="ECO:0000256" key="4">
    <source>
        <dbReference type="ARBA" id="ARBA00023235"/>
    </source>
</evidence>
<comment type="function">
    <text evidence="2 5">PPIases accelerate the folding of proteins. It catalyzes the cis-trans isomerization of proline imidic peptide bonds in oligopeptides.</text>
</comment>
<protein>
    <recommendedName>
        <fullName evidence="5">Peptidyl-prolyl cis-trans isomerase</fullName>
        <shortName evidence="5">PPIase</shortName>
        <ecNumber evidence="5">5.2.1.8</ecNumber>
    </recommendedName>
</protein>
<dbReference type="Proteomes" id="UP000790580">
    <property type="component" value="Unassembled WGS sequence"/>
</dbReference>
<gene>
    <name evidence="8" type="ORF">KS407_08055</name>
</gene>
<proteinExistence type="inferred from homology"/>
<dbReference type="GO" id="GO:0003755">
    <property type="term" value="F:peptidyl-prolyl cis-trans isomerase activity"/>
    <property type="evidence" value="ECO:0007669"/>
    <property type="project" value="UniProtKB-EC"/>
</dbReference>
<reference evidence="8 9" key="1">
    <citation type="submission" date="2021-06" db="EMBL/GenBank/DDBJ databases">
        <title>Bacillus sp. RD4P76, an endophyte from a halophyte.</title>
        <authorList>
            <person name="Sun J.-Q."/>
        </authorList>
    </citation>
    <scope>NUCLEOTIDE SEQUENCE [LARGE SCALE GENOMIC DNA]</scope>
    <source>
        <strain evidence="8 9">JCM 17098</strain>
    </source>
</reference>
<accession>A0ABS6JS62</accession>
<feature type="region of interest" description="Disordered" evidence="6">
    <location>
        <begin position="1"/>
        <end position="52"/>
    </location>
</feature>